<organism evidence="5 6">
    <name type="scientific">Thiomicrospira aerophila AL3</name>
    <dbReference type="NCBI Taxonomy" id="717772"/>
    <lineage>
        <taxon>Bacteria</taxon>
        <taxon>Pseudomonadati</taxon>
        <taxon>Pseudomonadota</taxon>
        <taxon>Gammaproteobacteria</taxon>
        <taxon>Thiotrichales</taxon>
        <taxon>Piscirickettsiaceae</taxon>
        <taxon>Thiomicrospira</taxon>
    </lineage>
</organism>
<dbReference type="OrthoDB" id="9794407at2"/>
<dbReference type="InterPro" id="IPR050179">
    <property type="entry name" value="Trans_hexapeptide_repeat"/>
</dbReference>
<evidence type="ECO:0000259" key="4">
    <source>
        <dbReference type="Pfam" id="PF17836"/>
    </source>
</evidence>
<dbReference type="STRING" id="717772.THIAE_07355"/>
<accession>W0DXI8</accession>
<proteinExistence type="inferred from homology"/>
<evidence type="ECO:0000313" key="6">
    <source>
        <dbReference type="Proteomes" id="UP000005380"/>
    </source>
</evidence>
<dbReference type="Gene3D" id="3.40.50.20">
    <property type="match status" value="1"/>
</dbReference>
<keyword evidence="6" id="KW-1185">Reference proteome</keyword>
<dbReference type="InterPro" id="IPR001451">
    <property type="entry name" value="Hexapep"/>
</dbReference>
<dbReference type="EMBL" id="CP007030">
    <property type="protein sequence ID" value="AHF01596.1"/>
    <property type="molecule type" value="Genomic_DNA"/>
</dbReference>
<feature type="domain" description="PglD N-terminal" evidence="4">
    <location>
        <begin position="6"/>
        <end position="74"/>
    </location>
</feature>
<sequence length="213" mass="22597">MAKKSILLVGAGGHCKASIDVIEQIGEWQIAGIIDRQDSGVKTVLGYPVIGCDEDLPELRKQYDYALVTIGQIRLSEPRVRLFEQLKTLGYKQPGLVSPLAYVSQHAIIGAGTVVMHQALVNAGAQIGQNGIINSQALIEHDVVIGDDCHIATGAKINGDVKIGRGCFIGSGVVIKQGVELADNVMVGAGALILNNITRSGCYVNQGRLLETK</sequence>
<comment type="similarity">
    <text evidence="1">Belongs to the transferase hexapeptide repeat family.</text>
</comment>
<dbReference type="NCBIfam" id="TIGR03570">
    <property type="entry name" value="NeuD_NnaD"/>
    <property type="match status" value="1"/>
</dbReference>
<dbReference type="Pfam" id="PF00132">
    <property type="entry name" value="Hexapep"/>
    <property type="match status" value="1"/>
</dbReference>
<keyword evidence="5" id="KW-0808">Transferase</keyword>
<dbReference type="GO" id="GO:0016740">
    <property type="term" value="F:transferase activity"/>
    <property type="evidence" value="ECO:0007669"/>
    <property type="project" value="UniProtKB-KW"/>
</dbReference>
<feature type="binding site" evidence="3">
    <location>
        <position position="150"/>
    </location>
    <ligand>
        <name>acetyl-CoA</name>
        <dbReference type="ChEBI" id="CHEBI:57288"/>
    </ligand>
</feature>
<reference evidence="5 6" key="1">
    <citation type="submission" date="2013-12" db="EMBL/GenBank/DDBJ databases">
        <authorList>
            <consortium name="DOE Joint Genome Institute"/>
            <person name="Kappler U."/>
            <person name="Huntemann M."/>
            <person name="Han J."/>
            <person name="Chen A."/>
            <person name="Kyrpides N."/>
            <person name="Mavromatis K."/>
            <person name="Markowitz V."/>
            <person name="Palaniappan K."/>
            <person name="Ivanova N."/>
            <person name="Schaumberg A."/>
            <person name="Pati A."/>
            <person name="Liolios K."/>
            <person name="Nordberg H.P."/>
            <person name="Cantor M.N."/>
            <person name="Hua S.X."/>
            <person name="Woyke T."/>
        </authorList>
    </citation>
    <scope>NUCLEOTIDE SEQUENCE [LARGE SCALE GENOMIC DNA]</scope>
    <source>
        <strain evidence="6">AL2</strain>
    </source>
</reference>
<dbReference type="KEGG" id="tao:THIAE_07355"/>
<dbReference type="RefSeq" id="WP_006460557.1">
    <property type="nucleotide sequence ID" value="NZ_CP007030.1"/>
</dbReference>
<dbReference type="InParanoid" id="W0DXI8"/>
<name>W0DXI8_9GAMM</name>
<dbReference type="eggNOG" id="COG0110">
    <property type="taxonomic scope" value="Bacteria"/>
</dbReference>
<dbReference type="CDD" id="cd03360">
    <property type="entry name" value="LbH_AT_putative"/>
    <property type="match status" value="1"/>
</dbReference>
<dbReference type="Gene3D" id="2.160.10.10">
    <property type="entry name" value="Hexapeptide repeat proteins"/>
    <property type="match status" value="1"/>
</dbReference>
<dbReference type="AlphaFoldDB" id="W0DXI8"/>
<dbReference type="Proteomes" id="UP000005380">
    <property type="component" value="Chromosome"/>
</dbReference>
<dbReference type="SUPFAM" id="SSF51161">
    <property type="entry name" value="Trimeric LpxA-like enzymes"/>
    <property type="match status" value="1"/>
</dbReference>
<gene>
    <name evidence="5" type="ORF">THIAE_07355</name>
</gene>
<evidence type="ECO:0000256" key="3">
    <source>
        <dbReference type="PIRSR" id="PIRSR620019-2"/>
    </source>
</evidence>
<feature type="site" description="Increases basicity of active site His" evidence="2">
    <location>
        <position position="142"/>
    </location>
</feature>
<protein>
    <submittedName>
        <fullName evidence="5">Acetyl transferase</fullName>
    </submittedName>
</protein>
<dbReference type="HOGENOM" id="CLU_081811_2_3_6"/>
<dbReference type="InterPro" id="IPR041561">
    <property type="entry name" value="PglD_N"/>
</dbReference>
<feature type="binding site" evidence="3">
    <location>
        <position position="71"/>
    </location>
    <ligand>
        <name>substrate</name>
    </ligand>
</feature>
<feature type="active site" description="Proton acceptor" evidence="2">
    <location>
        <position position="141"/>
    </location>
</feature>
<dbReference type="InterPro" id="IPR011004">
    <property type="entry name" value="Trimer_LpxA-like_sf"/>
</dbReference>
<dbReference type="Pfam" id="PF17836">
    <property type="entry name" value="PglD_N"/>
    <property type="match status" value="1"/>
</dbReference>
<evidence type="ECO:0000313" key="5">
    <source>
        <dbReference type="EMBL" id="AHF01596.1"/>
    </source>
</evidence>
<evidence type="ECO:0000256" key="2">
    <source>
        <dbReference type="PIRSR" id="PIRSR620019-1"/>
    </source>
</evidence>
<dbReference type="PANTHER" id="PTHR43300:SF7">
    <property type="entry name" value="UDP-N-ACETYLBACILLOSAMINE N-ACETYLTRANSFERASE"/>
    <property type="match status" value="1"/>
</dbReference>
<dbReference type="PANTHER" id="PTHR43300">
    <property type="entry name" value="ACETYLTRANSFERASE"/>
    <property type="match status" value="1"/>
</dbReference>
<evidence type="ECO:0000256" key="1">
    <source>
        <dbReference type="ARBA" id="ARBA00007274"/>
    </source>
</evidence>
<dbReference type="InterPro" id="IPR020019">
    <property type="entry name" value="AcTrfase_PglD-like"/>
</dbReference>